<dbReference type="Proteomes" id="UP000265515">
    <property type="component" value="Unassembled WGS sequence"/>
</dbReference>
<dbReference type="PROSITE" id="PS00210">
    <property type="entry name" value="HEMOCYANIN_2"/>
    <property type="match status" value="1"/>
</dbReference>
<dbReference type="OrthoDB" id="5332281at2759"/>
<dbReference type="EMBL" id="BFEA01000814">
    <property type="protein sequence ID" value="GBG90476.1"/>
    <property type="molecule type" value="Genomic_DNA"/>
</dbReference>
<dbReference type="PROSITE" id="PS51440">
    <property type="entry name" value="TIM_2"/>
    <property type="match status" value="1"/>
</dbReference>
<protein>
    <submittedName>
        <fullName evidence="7">Uncharacterized protein</fullName>
    </submittedName>
</protein>
<dbReference type="Gramene" id="GBG90476">
    <property type="protein sequence ID" value="GBG90476"/>
    <property type="gene ID" value="CBR_g50822"/>
</dbReference>
<dbReference type="FunFam" id="3.90.640.10:FF:000003">
    <property type="entry name" value="Molecular chaperone DnaK"/>
    <property type="match status" value="1"/>
</dbReference>
<dbReference type="Gene3D" id="3.30.420.40">
    <property type="match status" value="3"/>
</dbReference>
<keyword evidence="4" id="KW-0067">ATP-binding</keyword>
<evidence type="ECO:0000313" key="8">
    <source>
        <dbReference type="Proteomes" id="UP000265515"/>
    </source>
</evidence>
<dbReference type="PANTHER" id="PTHR19375">
    <property type="entry name" value="HEAT SHOCK PROTEIN 70KDA"/>
    <property type="match status" value="1"/>
</dbReference>
<organism evidence="7 8">
    <name type="scientific">Chara braunii</name>
    <name type="common">Braun's stonewort</name>
    <dbReference type="NCBI Taxonomy" id="69332"/>
    <lineage>
        <taxon>Eukaryota</taxon>
        <taxon>Viridiplantae</taxon>
        <taxon>Streptophyta</taxon>
        <taxon>Charophyceae</taxon>
        <taxon>Charales</taxon>
        <taxon>Characeae</taxon>
        <taxon>Chara</taxon>
    </lineage>
</organism>
<comment type="caution">
    <text evidence="7">The sequence shown here is derived from an EMBL/GenBank/DDBJ whole genome shotgun (WGS) entry which is preliminary data.</text>
</comment>
<dbReference type="PRINTS" id="PR00301">
    <property type="entry name" value="HEATSHOCK70"/>
</dbReference>
<accession>A0A388M7H5</accession>
<evidence type="ECO:0000256" key="4">
    <source>
        <dbReference type="ARBA" id="ARBA00022840"/>
    </source>
</evidence>
<evidence type="ECO:0000256" key="6">
    <source>
        <dbReference type="ARBA" id="ARBA00024331"/>
    </source>
</evidence>
<dbReference type="STRING" id="69332.A0A388M7H5"/>
<dbReference type="GO" id="GO:0005524">
    <property type="term" value="F:ATP binding"/>
    <property type="evidence" value="ECO:0007669"/>
    <property type="project" value="UniProtKB-KW"/>
</dbReference>
<dbReference type="InterPro" id="IPR013785">
    <property type="entry name" value="Aldolase_TIM"/>
</dbReference>
<evidence type="ECO:0000256" key="3">
    <source>
        <dbReference type="ARBA" id="ARBA00022741"/>
    </source>
</evidence>
<evidence type="ECO:0000256" key="2">
    <source>
        <dbReference type="ARBA" id="ARBA00011738"/>
    </source>
</evidence>
<dbReference type="InterPro" id="IPR035990">
    <property type="entry name" value="TIM_sf"/>
</dbReference>
<comment type="subunit">
    <text evidence="2">Homodimer.</text>
</comment>
<dbReference type="SUPFAM" id="SSF53067">
    <property type="entry name" value="Actin-like ATPase domain"/>
    <property type="match status" value="2"/>
</dbReference>
<keyword evidence="3" id="KW-0547">Nucleotide-binding</keyword>
<sequence length="1791" mass="199640">MNKSKSTGVAEPKAGVGGGKVVAGQQLRSHSNRLPPDVGTSSRVLAVPSDEMANLSMTRRIAIDLGTSSCRVAVCRDGEVDVIPDMSGERSTPSIVAFTGKKRLVGQQTRIQVKRGHENWLYGMKRLIGRDYDSIREEERKWWPFEIVKGSMGEAMVEVRSELLSSLRRNNGDHIQSNIVGQFQQNDARPVEAEDEPKATEAGVVYLAPEQILAMLLAKMRSDAERFLRCDDLHAAVITVPALFNDRQRSGIKQAAEIAGLTDVQLVSESTAAALSFAECAGLISSGWRGVSAGEPCPRGAKVLVFALGGGNFEVALVTIAGGHVIVDSVDGNPCLGGMDFDHKMMELILHRVKEQFHLAPEMQASTLKGLKSASEKAKEELTILQDAQVDLEFILSDNELKVTIQGAEFEKKCKSLVDECMDCVRRLLQESKTKSTDVKEAVFVGGSTRIPRIFETFKKSFSLEPKAHPYQDEAFVRGAALFGDWSQLVTETHATTIEYYNRWKKTYFFFQQRKRPGSYVLPDLSNWSRDPQDDQFCLELFESRGVKKEPLPVGKIVVRVGQHNDSPVLPLLTIDRCGILCLDEGQSSLPAVFHKSGQRSADEISGWKQFAEKLRVYERKVAEIRSAKNQWSTYIGEVHKRESLCPCWLWSTISAWKHEIERWLEMEMEAASGRVEIEQFTTQFDGFRRACQYAFGDTWARSIPGRRRFLVIDCWESHYIDECLQNLRANARPDLSDVVVCMPLKDLRKTKDRIIEGIKLAATDLSSNHSIATPATVKTSGIHYAVLSASPLSSSDDRAALCSEWRRLGGKKVSLAVQAGLQVVLRLEREDSPDEQSSTVPYDLDEENRRCEAQLKDLVKSIGWGSWCWQNITIAYFPPPNLCWTEGLPGQGASIWHQNEVHQHNDPVVVQTARHIRKVIEDEVNAEAAETTRILIGGGAAMEMWNALFKQEEVDGLLLEGGFRDPRLVGKLCPPSRERTGKVLLCHAASGPVTLDERNIRLLHGISSDLMDGEEVLWMTVRYATREKSGVHLEEGTGSVEMVWKGGAVVEESKYRPVVNNRRMVTIFPILECGDAGRLEDRIERQLSRWAEELKRADLQGREVVVEFRPAPSVAMQDRLPAAIETTHALIRRWILMKISPHVAQAVRIVCSVDGLPPETQRDIMRQPNVDGTTVRLDSAGNAPVSAESVPANEAQLDEMLTVRSARNQWKKYIYEVEKRESSCPRWLWSVISGWKLAMERWLGRKEVEGGCVDKEQFASRFAEFRRACEIAFGALWERSMSGRKFLIVDCWGGSSEISHCLQNLLESGGRDLCDVVISMPLKELRKTKERIARMEGIKLAAPSLSPKATPDALAKNGIPYVVLQAGPAVIGSGDRKHLCSGWNKIVGDQVSLAVQAGLHVVLRLGQDNCYDLEDGHEAFKLEEEKRHCEAQLRDIVSRIGKNFRNIAIAYLPPAHVLLPDATTEAATQATTEATTEAATEAATEAGATRLRQYVIETVRHIRHVIKDLMSAEAADAANLLIGRCGKVDTWDTFINPQHEIDGLLLETGLRDPLFFDKLLRKGGPSEKIRLERRGKVLLCAGQEENATLNKYDLIRLSAVTEKLLGAEEVVWITTKYVPTLAVRSGTSMIREINGSYALLWKEGHVITDYSEEVNAVFKVKIVPIFSSHKDSHGQEVAEALSTQLSELRKNLMGKTDSDWSGLLLEYRPADSLDTADSIVEAVEGAQSHIRGWLLVNFGAEAAQEVRIVCFFEEELDSETRRRIANLPNVDGVSLRLSHRRTTSRTGLAA</sequence>
<dbReference type="GO" id="GO:0004807">
    <property type="term" value="F:triose-phosphate isomerase activity"/>
    <property type="evidence" value="ECO:0007669"/>
    <property type="project" value="InterPro"/>
</dbReference>
<dbReference type="Pfam" id="PF00012">
    <property type="entry name" value="HSP70"/>
    <property type="match status" value="2"/>
</dbReference>
<keyword evidence="5" id="KW-0413">Isomerase</keyword>
<evidence type="ECO:0000256" key="5">
    <source>
        <dbReference type="ARBA" id="ARBA00023235"/>
    </source>
</evidence>
<gene>
    <name evidence="7" type="ORF">CBR_g50822</name>
</gene>
<dbReference type="InterPro" id="IPR043129">
    <property type="entry name" value="ATPase_NBD"/>
</dbReference>
<dbReference type="InterPro" id="IPR000652">
    <property type="entry name" value="Triosephosphate_isomerase"/>
</dbReference>
<dbReference type="InterPro" id="IPR018181">
    <property type="entry name" value="Heat_shock_70_CS"/>
</dbReference>
<evidence type="ECO:0000256" key="1">
    <source>
        <dbReference type="ARBA" id="ARBA00007422"/>
    </source>
</evidence>
<dbReference type="PROSITE" id="PS00297">
    <property type="entry name" value="HSP70_1"/>
    <property type="match status" value="1"/>
</dbReference>
<evidence type="ECO:0000313" key="7">
    <source>
        <dbReference type="EMBL" id="GBG90476.1"/>
    </source>
</evidence>
<comment type="similarity">
    <text evidence="1">Belongs to the triosephosphate isomerase family.</text>
</comment>
<dbReference type="SUPFAM" id="SSF51351">
    <property type="entry name" value="Triosephosphate isomerase (TIM)"/>
    <property type="match status" value="1"/>
</dbReference>
<comment type="pathway">
    <text evidence="6">Carbohydrate biosynthesis.</text>
</comment>
<dbReference type="Gene3D" id="3.90.640.10">
    <property type="entry name" value="Actin, Chain A, domain 4"/>
    <property type="match status" value="1"/>
</dbReference>
<dbReference type="InterPro" id="IPR013126">
    <property type="entry name" value="Hsp_70_fam"/>
</dbReference>
<dbReference type="GO" id="GO:0140662">
    <property type="term" value="F:ATP-dependent protein folding chaperone"/>
    <property type="evidence" value="ECO:0007669"/>
    <property type="project" value="InterPro"/>
</dbReference>
<dbReference type="Pfam" id="PF00121">
    <property type="entry name" value="TIM"/>
    <property type="match status" value="1"/>
</dbReference>
<reference evidence="7 8" key="1">
    <citation type="journal article" date="2018" name="Cell">
        <title>The Chara Genome: Secondary Complexity and Implications for Plant Terrestrialization.</title>
        <authorList>
            <person name="Nishiyama T."/>
            <person name="Sakayama H."/>
            <person name="Vries J.D."/>
            <person name="Buschmann H."/>
            <person name="Saint-Marcoux D."/>
            <person name="Ullrich K.K."/>
            <person name="Haas F.B."/>
            <person name="Vanderstraeten L."/>
            <person name="Becker D."/>
            <person name="Lang D."/>
            <person name="Vosolsobe S."/>
            <person name="Rombauts S."/>
            <person name="Wilhelmsson P.K.I."/>
            <person name="Janitza P."/>
            <person name="Kern R."/>
            <person name="Heyl A."/>
            <person name="Rumpler F."/>
            <person name="Villalobos L.I.A.C."/>
            <person name="Clay J.M."/>
            <person name="Skokan R."/>
            <person name="Toyoda A."/>
            <person name="Suzuki Y."/>
            <person name="Kagoshima H."/>
            <person name="Schijlen E."/>
            <person name="Tajeshwar N."/>
            <person name="Catarino B."/>
            <person name="Hetherington A.J."/>
            <person name="Saltykova A."/>
            <person name="Bonnot C."/>
            <person name="Breuninger H."/>
            <person name="Symeonidi A."/>
            <person name="Radhakrishnan G.V."/>
            <person name="Van Nieuwerburgh F."/>
            <person name="Deforce D."/>
            <person name="Chang C."/>
            <person name="Karol K.G."/>
            <person name="Hedrich R."/>
            <person name="Ulvskov P."/>
            <person name="Glockner G."/>
            <person name="Delwiche C.F."/>
            <person name="Petrasek J."/>
            <person name="Van de Peer Y."/>
            <person name="Friml J."/>
            <person name="Beilby M."/>
            <person name="Dolan L."/>
            <person name="Kohara Y."/>
            <person name="Sugano S."/>
            <person name="Fujiyama A."/>
            <person name="Delaux P.-M."/>
            <person name="Quint M."/>
            <person name="TheiBen G."/>
            <person name="Hagemann M."/>
            <person name="Harholt J."/>
            <person name="Dunand C."/>
            <person name="Zachgo S."/>
            <person name="Langdale J."/>
            <person name="Maumus F."/>
            <person name="Straeten D.V.D."/>
            <person name="Gould S.B."/>
            <person name="Rensing S.A."/>
        </authorList>
    </citation>
    <scope>NUCLEOTIDE SEQUENCE [LARGE SCALE GENOMIC DNA]</scope>
    <source>
        <strain evidence="7 8">S276</strain>
    </source>
</reference>
<proteinExistence type="inferred from homology"/>
<dbReference type="Gene3D" id="3.20.20.70">
    <property type="entry name" value="Aldolase class I"/>
    <property type="match status" value="4"/>
</dbReference>
<name>A0A388M7H5_CHABU</name>
<dbReference type="InterPro" id="IPR013788">
    <property type="entry name" value="Hemocyanin/hexamerin"/>
</dbReference>
<dbReference type="Gene3D" id="3.30.30.30">
    <property type="match status" value="2"/>
</dbReference>
<keyword evidence="8" id="KW-1185">Reference proteome</keyword>